<name>A0A7G1KTL3_9NOCA</name>
<gene>
    <name evidence="2" type="ORF">NWFMUON74_62040</name>
</gene>
<sequence length="91" mass="9043">MTPVIRCSAQDHMPGSPRYSVFRFGCAGASSVAVIECGASNVVDGHAGRAGKSGPVAVFGARACEPLDVGKHQLVPGADSPEAVAGPPPGT</sequence>
<dbReference type="EMBL" id="AP023396">
    <property type="protein sequence ID" value="BCK58432.1"/>
    <property type="molecule type" value="Genomic_DNA"/>
</dbReference>
<dbReference type="AlphaFoldDB" id="A0A7G1KTL3"/>
<organism evidence="2 3">
    <name type="scientific">Nocardia wallacei</name>
    <dbReference type="NCBI Taxonomy" id="480035"/>
    <lineage>
        <taxon>Bacteria</taxon>
        <taxon>Bacillati</taxon>
        <taxon>Actinomycetota</taxon>
        <taxon>Actinomycetes</taxon>
        <taxon>Mycobacteriales</taxon>
        <taxon>Nocardiaceae</taxon>
        <taxon>Nocardia</taxon>
    </lineage>
</organism>
<reference evidence="2 3" key="1">
    <citation type="submission" date="2020-08" db="EMBL/GenBank/DDBJ databases">
        <title>Genome Sequencing of Nocardia wallacei strain FMUON74 and assembly.</title>
        <authorList>
            <person name="Toyokawa M."/>
            <person name="Uesaka K."/>
        </authorList>
    </citation>
    <scope>NUCLEOTIDE SEQUENCE [LARGE SCALE GENOMIC DNA]</scope>
    <source>
        <strain evidence="2 3">FMUON74</strain>
    </source>
</reference>
<feature type="region of interest" description="Disordered" evidence="1">
    <location>
        <begin position="72"/>
        <end position="91"/>
    </location>
</feature>
<accession>A0A7G1KTL3</accession>
<protein>
    <submittedName>
        <fullName evidence="2">Uncharacterized protein</fullName>
    </submittedName>
</protein>
<dbReference type="KEGG" id="nwl:NWFMUON74_62040"/>
<evidence type="ECO:0000313" key="2">
    <source>
        <dbReference type="EMBL" id="BCK58432.1"/>
    </source>
</evidence>
<dbReference type="Proteomes" id="UP000516173">
    <property type="component" value="Chromosome"/>
</dbReference>
<proteinExistence type="predicted"/>
<keyword evidence="3" id="KW-1185">Reference proteome</keyword>
<evidence type="ECO:0000313" key="3">
    <source>
        <dbReference type="Proteomes" id="UP000516173"/>
    </source>
</evidence>
<evidence type="ECO:0000256" key="1">
    <source>
        <dbReference type="SAM" id="MobiDB-lite"/>
    </source>
</evidence>